<comment type="catalytic activity">
    <reaction evidence="8">
        <text>L-seryl-[protein] + ATP = O-phospho-L-seryl-[protein] + ADP + H(+)</text>
        <dbReference type="Rhea" id="RHEA:17989"/>
        <dbReference type="Rhea" id="RHEA-COMP:9863"/>
        <dbReference type="Rhea" id="RHEA-COMP:11604"/>
        <dbReference type="ChEBI" id="CHEBI:15378"/>
        <dbReference type="ChEBI" id="CHEBI:29999"/>
        <dbReference type="ChEBI" id="CHEBI:30616"/>
        <dbReference type="ChEBI" id="CHEBI:83421"/>
        <dbReference type="ChEBI" id="CHEBI:456216"/>
        <dbReference type="EC" id="2.7.11.1"/>
    </reaction>
</comment>
<reference evidence="12 13" key="1">
    <citation type="journal article" date="2011" name="Science">
        <title>The ecoresponsive genome of Daphnia pulex.</title>
        <authorList>
            <person name="Colbourne J.K."/>
            <person name="Pfrender M.E."/>
            <person name="Gilbert D."/>
            <person name="Thomas W.K."/>
            <person name="Tucker A."/>
            <person name="Oakley T.H."/>
            <person name="Tokishita S."/>
            <person name="Aerts A."/>
            <person name="Arnold G.J."/>
            <person name="Basu M.K."/>
            <person name="Bauer D.J."/>
            <person name="Caceres C.E."/>
            <person name="Carmel L."/>
            <person name="Casola C."/>
            <person name="Choi J.H."/>
            <person name="Detter J.C."/>
            <person name="Dong Q."/>
            <person name="Dusheyko S."/>
            <person name="Eads B.D."/>
            <person name="Frohlich T."/>
            <person name="Geiler-Samerotte K.A."/>
            <person name="Gerlach D."/>
            <person name="Hatcher P."/>
            <person name="Jogdeo S."/>
            <person name="Krijgsveld J."/>
            <person name="Kriventseva E.V."/>
            <person name="Kultz D."/>
            <person name="Laforsch C."/>
            <person name="Lindquist E."/>
            <person name="Lopez J."/>
            <person name="Manak J.R."/>
            <person name="Muller J."/>
            <person name="Pangilinan J."/>
            <person name="Patwardhan R.P."/>
            <person name="Pitluck S."/>
            <person name="Pritham E.J."/>
            <person name="Rechtsteiner A."/>
            <person name="Rho M."/>
            <person name="Rogozin I.B."/>
            <person name="Sakarya O."/>
            <person name="Salamov A."/>
            <person name="Schaack S."/>
            <person name="Shapiro H."/>
            <person name="Shiga Y."/>
            <person name="Skalitzky C."/>
            <person name="Smith Z."/>
            <person name="Souvorov A."/>
            <person name="Sung W."/>
            <person name="Tang Z."/>
            <person name="Tsuchiya D."/>
            <person name="Tu H."/>
            <person name="Vos H."/>
            <person name="Wang M."/>
            <person name="Wolf Y.I."/>
            <person name="Yamagata H."/>
            <person name="Yamada T."/>
            <person name="Ye Y."/>
            <person name="Shaw J.R."/>
            <person name="Andrews J."/>
            <person name="Crease T.J."/>
            <person name="Tang H."/>
            <person name="Lucas S.M."/>
            <person name="Robertson H.M."/>
            <person name="Bork P."/>
            <person name="Koonin E.V."/>
            <person name="Zdobnov E.M."/>
            <person name="Grigoriev I.V."/>
            <person name="Lynch M."/>
            <person name="Boore J.L."/>
        </authorList>
    </citation>
    <scope>NUCLEOTIDE SEQUENCE [LARGE SCALE GENOMIC DNA]</scope>
</reference>
<evidence type="ECO:0000256" key="9">
    <source>
        <dbReference type="PROSITE-ProRule" id="PRU10141"/>
    </source>
</evidence>
<dbReference type="InterPro" id="IPR008271">
    <property type="entry name" value="Ser/Thr_kinase_AS"/>
</dbReference>
<dbReference type="EMBL" id="GL736718">
    <property type="protein sequence ID" value="EFX60282.1"/>
    <property type="molecule type" value="Genomic_DNA"/>
</dbReference>
<dbReference type="OMA" id="KLLRCQV"/>
<dbReference type="PANTHER" id="PTHR47634">
    <property type="entry name" value="PROTEIN KINASE DOMAIN-CONTAINING PROTEIN-RELATED"/>
    <property type="match status" value="1"/>
</dbReference>
<dbReference type="PhylomeDB" id="E9I6U8"/>
<keyword evidence="6 9" id="KW-0067">ATP-binding</keyword>
<dbReference type="Proteomes" id="UP000000305">
    <property type="component" value="Unassembled WGS sequence"/>
</dbReference>
<keyword evidence="5" id="KW-0418">Kinase</keyword>
<evidence type="ECO:0000256" key="5">
    <source>
        <dbReference type="ARBA" id="ARBA00022777"/>
    </source>
</evidence>
<dbReference type="KEGG" id="dpx:DAPPUDRAFT_38647"/>
<gene>
    <name evidence="12" type="ORF">DAPPUDRAFT_38647</name>
</gene>
<dbReference type="InterPro" id="IPR051334">
    <property type="entry name" value="SRPK"/>
</dbReference>
<dbReference type="EC" id="2.7.11.1" evidence="1"/>
<dbReference type="GO" id="GO:0005737">
    <property type="term" value="C:cytoplasm"/>
    <property type="evidence" value="ECO:0000318"/>
    <property type="project" value="GO_Central"/>
</dbReference>
<evidence type="ECO:0000256" key="1">
    <source>
        <dbReference type="ARBA" id="ARBA00012513"/>
    </source>
</evidence>
<dbReference type="SMART" id="SM00220">
    <property type="entry name" value="S_TKc"/>
    <property type="match status" value="1"/>
</dbReference>
<keyword evidence="3" id="KW-0808">Transferase</keyword>
<dbReference type="GO" id="GO:0005524">
    <property type="term" value="F:ATP binding"/>
    <property type="evidence" value="ECO:0007669"/>
    <property type="project" value="UniProtKB-UniRule"/>
</dbReference>
<evidence type="ECO:0000313" key="13">
    <source>
        <dbReference type="Proteomes" id="UP000000305"/>
    </source>
</evidence>
<dbReference type="SUPFAM" id="SSF56112">
    <property type="entry name" value="Protein kinase-like (PK-like)"/>
    <property type="match status" value="1"/>
</dbReference>
<dbReference type="Pfam" id="PF00069">
    <property type="entry name" value="Pkinase"/>
    <property type="match status" value="1"/>
</dbReference>
<organism evidence="12 13">
    <name type="scientific">Daphnia pulex</name>
    <name type="common">Water flea</name>
    <dbReference type="NCBI Taxonomy" id="6669"/>
    <lineage>
        <taxon>Eukaryota</taxon>
        <taxon>Metazoa</taxon>
        <taxon>Ecdysozoa</taxon>
        <taxon>Arthropoda</taxon>
        <taxon>Crustacea</taxon>
        <taxon>Branchiopoda</taxon>
        <taxon>Diplostraca</taxon>
        <taxon>Cladocera</taxon>
        <taxon>Anomopoda</taxon>
        <taxon>Daphniidae</taxon>
        <taxon>Daphnia</taxon>
    </lineage>
</organism>
<evidence type="ECO:0000256" key="7">
    <source>
        <dbReference type="ARBA" id="ARBA00047899"/>
    </source>
</evidence>
<dbReference type="PANTHER" id="PTHR47634:SF9">
    <property type="entry name" value="PROTEIN KINASE DOMAIN-CONTAINING PROTEIN-RELATED"/>
    <property type="match status" value="1"/>
</dbReference>
<keyword evidence="2 10" id="KW-0723">Serine/threonine-protein kinase</keyword>
<evidence type="ECO:0000256" key="4">
    <source>
        <dbReference type="ARBA" id="ARBA00022741"/>
    </source>
</evidence>
<dbReference type="AlphaFoldDB" id="E9I6U8"/>
<proteinExistence type="inferred from homology"/>
<dbReference type="GO" id="GO:0000245">
    <property type="term" value="P:spliceosomal complex assembly"/>
    <property type="evidence" value="ECO:0000318"/>
    <property type="project" value="GO_Central"/>
</dbReference>
<dbReference type="PROSITE" id="PS00108">
    <property type="entry name" value="PROTEIN_KINASE_ST"/>
    <property type="match status" value="1"/>
</dbReference>
<dbReference type="InParanoid" id="E9I6U8"/>
<comment type="catalytic activity">
    <reaction evidence="7">
        <text>L-threonyl-[protein] + ATP = O-phospho-L-threonyl-[protein] + ADP + H(+)</text>
        <dbReference type="Rhea" id="RHEA:46608"/>
        <dbReference type="Rhea" id="RHEA-COMP:11060"/>
        <dbReference type="Rhea" id="RHEA-COMP:11605"/>
        <dbReference type="ChEBI" id="CHEBI:15378"/>
        <dbReference type="ChEBI" id="CHEBI:30013"/>
        <dbReference type="ChEBI" id="CHEBI:30616"/>
        <dbReference type="ChEBI" id="CHEBI:61977"/>
        <dbReference type="ChEBI" id="CHEBI:456216"/>
        <dbReference type="EC" id="2.7.11.1"/>
    </reaction>
</comment>
<evidence type="ECO:0000256" key="10">
    <source>
        <dbReference type="RuleBase" id="RU000304"/>
    </source>
</evidence>
<dbReference type="InterPro" id="IPR000719">
    <property type="entry name" value="Prot_kinase_dom"/>
</dbReference>
<dbReference type="InterPro" id="IPR017441">
    <property type="entry name" value="Protein_kinase_ATP_BS"/>
</dbReference>
<evidence type="ECO:0000256" key="3">
    <source>
        <dbReference type="ARBA" id="ARBA00022679"/>
    </source>
</evidence>
<accession>E9I6U8</accession>
<keyword evidence="13" id="KW-1185">Reference proteome</keyword>
<name>E9I6U8_DAPPU</name>
<comment type="similarity">
    <text evidence="10">Belongs to the protein kinase superfamily.</text>
</comment>
<sequence>TDFEEQEDPKDYCVGGYHPVTVGDIYNGRYFVTRKLGWGHFSTVWLCWDSKASKHVALKIVKSAKHYTETAIDEIKLLLSVRDTDPTDPYRLKTVQLYDYFKITGPHGVHVCMVFEQLGHNLLKLITKSNYRGIPLENVRIIVKQVLEGLHYLHTKCKIIHTDLKPENVLMCVSES</sequence>
<evidence type="ECO:0000256" key="6">
    <source>
        <dbReference type="ARBA" id="ARBA00022840"/>
    </source>
</evidence>
<dbReference type="GO" id="GO:0050684">
    <property type="term" value="P:regulation of mRNA processing"/>
    <property type="evidence" value="ECO:0000318"/>
    <property type="project" value="GO_Central"/>
</dbReference>
<feature type="non-terminal residue" evidence="12">
    <location>
        <position position="176"/>
    </location>
</feature>
<dbReference type="PROSITE" id="PS50011">
    <property type="entry name" value="PROTEIN_KINASE_DOM"/>
    <property type="match status" value="1"/>
</dbReference>
<dbReference type="GO" id="GO:0004674">
    <property type="term" value="F:protein serine/threonine kinase activity"/>
    <property type="evidence" value="ECO:0000318"/>
    <property type="project" value="GO_Central"/>
</dbReference>
<protein>
    <recommendedName>
        <fullName evidence="1">non-specific serine/threonine protein kinase</fullName>
        <ecNumber evidence="1">2.7.11.1</ecNumber>
    </recommendedName>
</protein>
<dbReference type="GO" id="GO:0005634">
    <property type="term" value="C:nucleus"/>
    <property type="evidence" value="ECO:0000318"/>
    <property type="project" value="GO_Central"/>
</dbReference>
<evidence type="ECO:0000256" key="2">
    <source>
        <dbReference type="ARBA" id="ARBA00022527"/>
    </source>
</evidence>
<evidence type="ECO:0000256" key="8">
    <source>
        <dbReference type="ARBA" id="ARBA00048679"/>
    </source>
</evidence>
<dbReference type="OrthoDB" id="2649at2759"/>
<dbReference type="eggNOG" id="KOG1290">
    <property type="taxonomic scope" value="Eukaryota"/>
</dbReference>
<dbReference type="HOGENOM" id="CLU_000288_81_7_1"/>
<evidence type="ECO:0000313" key="12">
    <source>
        <dbReference type="EMBL" id="EFX60282.1"/>
    </source>
</evidence>
<feature type="non-terminal residue" evidence="12">
    <location>
        <position position="1"/>
    </location>
</feature>
<feature type="domain" description="Protein kinase" evidence="11">
    <location>
        <begin position="30"/>
        <end position="176"/>
    </location>
</feature>
<feature type="binding site" evidence="9">
    <location>
        <position position="59"/>
    </location>
    <ligand>
        <name>ATP</name>
        <dbReference type="ChEBI" id="CHEBI:30616"/>
    </ligand>
</feature>
<evidence type="ECO:0000259" key="11">
    <source>
        <dbReference type="PROSITE" id="PS50011"/>
    </source>
</evidence>
<dbReference type="Gene3D" id="1.10.510.10">
    <property type="entry name" value="Transferase(Phosphotransferase) domain 1"/>
    <property type="match status" value="1"/>
</dbReference>
<keyword evidence="4 9" id="KW-0547">Nucleotide-binding</keyword>
<dbReference type="STRING" id="6669.E9I6U8"/>
<dbReference type="InterPro" id="IPR011009">
    <property type="entry name" value="Kinase-like_dom_sf"/>
</dbReference>
<dbReference type="PROSITE" id="PS00107">
    <property type="entry name" value="PROTEIN_KINASE_ATP"/>
    <property type="match status" value="1"/>
</dbReference>
<dbReference type="Gene3D" id="3.30.200.20">
    <property type="entry name" value="Phosphorylase Kinase, domain 1"/>
    <property type="match status" value="1"/>
</dbReference>
<dbReference type="FunFam" id="3.30.200.20:FF:000163">
    <property type="entry name" value="SRSF protein kinase 2 isoform X1"/>
    <property type="match status" value="1"/>
</dbReference>